<evidence type="ECO:0000256" key="6">
    <source>
        <dbReference type="ARBA" id="ARBA00022840"/>
    </source>
</evidence>
<dbReference type="GO" id="GO:0005886">
    <property type="term" value="C:plasma membrane"/>
    <property type="evidence" value="ECO:0007669"/>
    <property type="project" value="TreeGrafter"/>
</dbReference>
<evidence type="ECO:0000313" key="11">
    <source>
        <dbReference type="Proteomes" id="UP000188597"/>
    </source>
</evidence>
<accession>A0A1V3GDS3</accession>
<comment type="similarity">
    <text evidence="1">Belongs to the CpsD/CapB family.</text>
</comment>
<dbReference type="EC" id="2.7.10.2" evidence="2"/>
<dbReference type="Pfam" id="PF13614">
    <property type="entry name" value="AAA_31"/>
    <property type="match status" value="1"/>
</dbReference>
<keyword evidence="3" id="KW-0808">Transferase</keyword>
<dbReference type="InterPro" id="IPR005702">
    <property type="entry name" value="Wzc-like_C"/>
</dbReference>
<dbReference type="InterPro" id="IPR050445">
    <property type="entry name" value="Bact_polysacc_biosynth/exp"/>
</dbReference>
<dbReference type="InterPro" id="IPR025669">
    <property type="entry name" value="AAA_dom"/>
</dbReference>
<dbReference type="Gene3D" id="3.40.50.300">
    <property type="entry name" value="P-loop containing nucleotide triphosphate hydrolases"/>
    <property type="match status" value="1"/>
</dbReference>
<organism evidence="10 11">
    <name type="scientific">Fictibacillus arsenicus</name>
    <dbReference type="NCBI Taxonomy" id="255247"/>
    <lineage>
        <taxon>Bacteria</taxon>
        <taxon>Bacillati</taxon>
        <taxon>Bacillota</taxon>
        <taxon>Bacilli</taxon>
        <taxon>Bacillales</taxon>
        <taxon>Fictibacillaceae</taxon>
        <taxon>Fictibacillus</taxon>
    </lineage>
</organism>
<reference evidence="10 11" key="1">
    <citation type="submission" date="2016-11" db="EMBL/GenBank/DDBJ databases">
        <authorList>
            <person name="Jaros S."/>
            <person name="Januszkiewicz K."/>
            <person name="Wedrychowicz H."/>
        </authorList>
    </citation>
    <scope>NUCLEOTIDE SEQUENCE [LARGE SCALE GENOMIC DNA]</scope>
    <source>
        <strain evidence="10 11">Con a/3</strain>
    </source>
</reference>
<evidence type="ECO:0000313" key="10">
    <source>
        <dbReference type="EMBL" id="OOE15004.1"/>
    </source>
</evidence>
<keyword evidence="5" id="KW-0418">Kinase</keyword>
<sequence>MRCLLSYTNPYSSIAEQYRSTRTNLYFLTKKSGKKILLVTSPKKGAGKTTTLINLAISMVKGNERVLIIDANFRNPSLHTILKLQNRTGLIDVLKGDYSYENVVQQTYIIGLEVLTSGDTRTSALEELGTNKMTELLNRISTSYDTVLIDAPSVLEAAEARFLASKSDGVILITNRFVTKIEEIAKTQKALEVAKATIIGVVLNEKNNSFLEEYFF</sequence>
<keyword evidence="6" id="KW-0067">ATP-binding</keyword>
<keyword evidence="7" id="KW-0829">Tyrosine-protein kinase</keyword>
<name>A0A1V3GDS3_9BACL</name>
<protein>
    <recommendedName>
        <fullName evidence="2">non-specific protein-tyrosine kinase</fullName>
        <ecNumber evidence="2">2.7.10.2</ecNumber>
    </recommendedName>
</protein>
<comment type="caution">
    <text evidence="10">The sequence shown here is derived from an EMBL/GenBank/DDBJ whole genome shotgun (WGS) entry which is preliminary data.</text>
</comment>
<dbReference type="GO" id="GO:0004715">
    <property type="term" value="F:non-membrane spanning protein tyrosine kinase activity"/>
    <property type="evidence" value="ECO:0007669"/>
    <property type="project" value="UniProtKB-EC"/>
</dbReference>
<dbReference type="PANTHER" id="PTHR32309:SF13">
    <property type="entry name" value="FERRIC ENTEROBACTIN TRANSPORT PROTEIN FEPE"/>
    <property type="match status" value="1"/>
</dbReference>
<dbReference type="EMBL" id="MQMF01000001">
    <property type="protein sequence ID" value="OOE15004.1"/>
    <property type="molecule type" value="Genomic_DNA"/>
</dbReference>
<dbReference type="GO" id="GO:0005524">
    <property type="term" value="F:ATP binding"/>
    <property type="evidence" value="ECO:0007669"/>
    <property type="project" value="UniProtKB-KW"/>
</dbReference>
<dbReference type="NCBIfam" id="TIGR01007">
    <property type="entry name" value="eps_fam"/>
    <property type="match status" value="1"/>
</dbReference>
<dbReference type="AlphaFoldDB" id="A0A1V3GDS3"/>
<dbReference type="SUPFAM" id="SSF52540">
    <property type="entry name" value="P-loop containing nucleoside triphosphate hydrolases"/>
    <property type="match status" value="1"/>
</dbReference>
<evidence type="ECO:0000256" key="1">
    <source>
        <dbReference type="ARBA" id="ARBA00007316"/>
    </source>
</evidence>
<evidence type="ECO:0000256" key="3">
    <source>
        <dbReference type="ARBA" id="ARBA00022679"/>
    </source>
</evidence>
<evidence type="ECO:0000256" key="4">
    <source>
        <dbReference type="ARBA" id="ARBA00022741"/>
    </source>
</evidence>
<feature type="domain" description="AAA" evidence="9">
    <location>
        <begin position="35"/>
        <end position="175"/>
    </location>
</feature>
<dbReference type="PANTHER" id="PTHR32309">
    <property type="entry name" value="TYROSINE-PROTEIN KINASE"/>
    <property type="match status" value="1"/>
</dbReference>
<evidence type="ECO:0000256" key="8">
    <source>
        <dbReference type="ARBA" id="ARBA00051245"/>
    </source>
</evidence>
<evidence type="ECO:0000256" key="5">
    <source>
        <dbReference type="ARBA" id="ARBA00022777"/>
    </source>
</evidence>
<proteinExistence type="inferred from homology"/>
<dbReference type="CDD" id="cd05387">
    <property type="entry name" value="BY-kinase"/>
    <property type="match status" value="1"/>
</dbReference>
<dbReference type="Proteomes" id="UP000188597">
    <property type="component" value="Unassembled WGS sequence"/>
</dbReference>
<evidence type="ECO:0000259" key="9">
    <source>
        <dbReference type="Pfam" id="PF13614"/>
    </source>
</evidence>
<comment type="catalytic activity">
    <reaction evidence="8">
        <text>L-tyrosyl-[protein] + ATP = O-phospho-L-tyrosyl-[protein] + ADP + H(+)</text>
        <dbReference type="Rhea" id="RHEA:10596"/>
        <dbReference type="Rhea" id="RHEA-COMP:10136"/>
        <dbReference type="Rhea" id="RHEA-COMP:20101"/>
        <dbReference type="ChEBI" id="CHEBI:15378"/>
        <dbReference type="ChEBI" id="CHEBI:30616"/>
        <dbReference type="ChEBI" id="CHEBI:46858"/>
        <dbReference type="ChEBI" id="CHEBI:61978"/>
        <dbReference type="ChEBI" id="CHEBI:456216"/>
        <dbReference type="EC" id="2.7.10.2"/>
    </reaction>
</comment>
<gene>
    <name evidence="10" type="ORF">UN64_05240</name>
</gene>
<evidence type="ECO:0000256" key="7">
    <source>
        <dbReference type="ARBA" id="ARBA00023137"/>
    </source>
</evidence>
<dbReference type="InterPro" id="IPR027417">
    <property type="entry name" value="P-loop_NTPase"/>
</dbReference>
<evidence type="ECO:0000256" key="2">
    <source>
        <dbReference type="ARBA" id="ARBA00011903"/>
    </source>
</evidence>
<keyword evidence="4" id="KW-0547">Nucleotide-binding</keyword>